<organism evidence="1">
    <name type="scientific">marine metagenome</name>
    <dbReference type="NCBI Taxonomy" id="408172"/>
    <lineage>
        <taxon>unclassified sequences</taxon>
        <taxon>metagenomes</taxon>
        <taxon>ecological metagenomes</taxon>
    </lineage>
</organism>
<accession>A0A381N2H8</accession>
<reference evidence="1" key="1">
    <citation type="submission" date="2018-05" db="EMBL/GenBank/DDBJ databases">
        <authorList>
            <person name="Lanie J.A."/>
            <person name="Ng W.-L."/>
            <person name="Kazmierczak K.M."/>
            <person name="Andrzejewski T.M."/>
            <person name="Davidsen T.M."/>
            <person name="Wayne K.J."/>
            <person name="Tettelin H."/>
            <person name="Glass J.I."/>
            <person name="Rusch D."/>
            <person name="Podicherti R."/>
            <person name="Tsui H.-C.T."/>
            <person name="Winkler M.E."/>
        </authorList>
    </citation>
    <scope>NUCLEOTIDE SEQUENCE</scope>
</reference>
<name>A0A381N2H8_9ZZZZ</name>
<gene>
    <name evidence="1" type="ORF">METZ01_LOCUS1523</name>
</gene>
<protein>
    <submittedName>
        <fullName evidence="1">Uncharacterized protein</fullName>
    </submittedName>
</protein>
<sequence>MIQIDVAAGAATRDTESLTVGRAFASLLSEQKFLCQEPSIMSESV</sequence>
<evidence type="ECO:0000313" key="1">
    <source>
        <dbReference type="EMBL" id="SUZ48669.1"/>
    </source>
</evidence>
<dbReference type="AlphaFoldDB" id="A0A381N2H8"/>
<dbReference type="EMBL" id="UINC01000079">
    <property type="protein sequence ID" value="SUZ48669.1"/>
    <property type="molecule type" value="Genomic_DNA"/>
</dbReference>
<proteinExistence type="predicted"/>